<keyword evidence="1" id="KW-0812">Transmembrane</keyword>
<keyword evidence="1" id="KW-1133">Transmembrane helix</keyword>
<dbReference type="AlphaFoldDB" id="A0A409XY69"/>
<protein>
    <submittedName>
        <fullName evidence="2">Uncharacterized protein</fullName>
    </submittedName>
</protein>
<comment type="caution">
    <text evidence="2">The sequence shown here is derived from an EMBL/GenBank/DDBJ whole genome shotgun (WGS) entry which is preliminary data.</text>
</comment>
<dbReference type="Proteomes" id="UP000284706">
    <property type="component" value="Unassembled WGS sequence"/>
</dbReference>
<evidence type="ECO:0000313" key="3">
    <source>
        <dbReference type="Proteomes" id="UP000284706"/>
    </source>
</evidence>
<sequence>MPELDGTLGAAFLGLLAAAILYGVTSVQTFIYFHDSQNDTRLLKATSPTPRDQFLGRSWFRLRIESSRTGFKRTDSILKFLMAFSINTASLNTRGALRSQTSDMSTETRPISTQIAFHSVELASTSSTINRKSDILNLE</sequence>
<evidence type="ECO:0000256" key="1">
    <source>
        <dbReference type="SAM" id="Phobius"/>
    </source>
</evidence>
<proteinExistence type="predicted"/>
<keyword evidence="1" id="KW-0472">Membrane</keyword>
<dbReference type="InParanoid" id="A0A409XY69"/>
<evidence type="ECO:0000313" key="2">
    <source>
        <dbReference type="EMBL" id="PPQ95696.1"/>
    </source>
</evidence>
<feature type="transmembrane region" description="Helical" evidence="1">
    <location>
        <begin position="12"/>
        <end position="33"/>
    </location>
</feature>
<keyword evidence="3" id="KW-1185">Reference proteome</keyword>
<accession>A0A409XY69</accession>
<organism evidence="2 3">
    <name type="scientific">Gymnopilus dilepis</name>
    <dbReference type="NCBI Taxonomy" id="231916"/>
    <lineage>
        <taxon>Eukaryota</taxon>
        <taxon>Fungi</taxon>
        <taxon>Dikarya</taxon>
        <taxon>Basidiomycota</taxon>
        <taxon>Agaricomycotina</taxon>
        <taxon>Agaricomycetes</taxon>
        <taxon>Agaricomycetidae</taxon>
        <taxon>Agaricales</taxon>
        <taxon>Agaricineae</taxon>
        <taxon>Hymenogastraceae</taxon>
        <taxon>Gymnopilus</taxon>
    </lineage>
</organism>
<reference evidence="2 3" key="1">
    <citation type="journal article" date="2018" name="Evol. Lett.">
        <title>Horizontal gene cluster transfer increased hallucinogenic mushroom diversity.</title>
        <authorList>
            <person name="Reynolds H.T."/>
            <person name="Vijayakumar V."/>
            <person name="Gluck-Thaler E."/>
            <person name="Korotkin H.B."/>
            <person name="Matheny P.B."/>
            <person name="Slot J.C."/>
        </authorList>
    </citation>
    <scope>NUCLEOTIDE SEQUENCE [LARGE SCALE GENOMIC DNA]</scope>
    <source>
        <strain evidence="2 3">SRW20</strain>
    </source>
</reference>
<name>A0A409XY69_9AGAR</name>
<dbReference type="EMBL" id="NHYE01001418">
    <property type="protein sequence ID" value="PPQ95696.1"/>
    <property type="molecule type" value="Genomic_DNA"/>
</dbReference>
<gene>
    <name evidence="2" type="ORF">CVT26_008379</name>
</gene>